<dbReference type="RefSeq" id="WP_128249643.1">
    <property type="nucleotide sequence ID" value="NZ_CP034951.1"/>
</dbReference>
<organism evidence="2 3">
    <name type="scientific">Aequorivita ciconiae</name>
    <dbReference type="NCBI Taxonomy" id="2494375"/>
    <lineage>
        <taxon>Bacteria</taxon>
        <taxon>Pseudomonadati</taxon>
        <taxon>Bacteroidota</taxon>
        <taxon>Flavobacteriia</taxon>
        <taxon>Flavobacteriales</taxon>
        <taxon>Flavobacteriaceae</taxon>
        <taxon>Aequorivita</taxon>
    </lineage>
</organism>
<proteinExistence type="predicted"/>
<evidence type="ECO:0000313" key="3">
    <source>
        <dbReference type="Proteomes" id="UP000285517"/>
    </source>
</evidence>
<feature type="transmembrane region" description="Helical" evidence="1">
    <location>
        <begin position="67"/>
        <end position="89"/>
    </location>
</feature>
<dbReference type="EMBL" id="CP034951">
    <property type="protein sequence ID" value="QAA81255.1"/>
    <property type="molecule type" value="Genomic_DNA"/>
</dbReference>
<dbReference type="Proteomes" id="UP000285517">
    <property type="component" value="Chromosome"/>
</dbReference>
<name>A0A410G1Z0_9FLAO</name>
<keyword evidence="1" id="KW-1133">Transmembrane helix</keyword>
<accession>A0A410G1Z0</accession>
<sequence length="108" mass="12400">MKIDKFKNNNFLEKWTNPIYRFSSRLIPFIVLLVFFFPNTAMAQLLCETEPASTTGNLQNSNRLLDSIIIGVAVMIVIFTLVMSVKYLFKPGENNPEHIKNIVKDEGF</sequence>
<protein>
    <submittedName>
        <fullName evidence="2">Uncharacterized protein</fullName>
    </submittedName>
</protein>
<reference evidence="2 3" key="1">
    <citation type="submission" date="2019-01" db="EMBL/GenBank/DDBJ databases">
        <title>Complete genome sequencing of Aequorivita sp. H23M31.</title>
        <authorList>
            <person name="Bae J.-W."/>
        </authorList>
    </citation>
    <scope>NUCLEOTIDE SEQUENCE [LARGE SCALE GENOMIC DNA]</scope>
    <source>
        <strain evidence="2 3">H23M31</strain>
    </source>
</reference>
<dbReference type="OrthoDB" id="678322at2"/>
<evidence type="ECO:0000313" key="2">
    <source>
        <dbReference type="EMBL" id="QAA81255.1"/>
    </source>
</evidence>
<keyword evidence="1" id="KW-0812">Transmembrane</keyword>
<evidence type="ECO:0000256" key="1">
    <source>
        <dbReference type="SAM" id="Phobius"/>
    </source>
</evidence>
<gene>
    <name evidence="2" type="ORF">EI546_05725</name>
</gene>
<dbReference type="AlphaFoldDB" id="A0A410G1Z0"/>
<keyword evidence="3" id="KW-1185">Reference proteome</keyword>
<dbReference type="KEGG" id="aev:EI546_05725"/>
<keyword evidence="1" id="KW-0472">Membrane</keyword>